<evidence type="ECO:0000256" key="2">
    <source>
        <dbReference type="ARBA" id="ARBA00007770"/>
    </source>
</evidence>
<reference evidence="9" key="1">
    <citation type="submission" date="2016-11" db="UniProtKB">
        <authorList>
            <consortium name="WormBaseParasite"/>
        </authorList>
    </citation>
    <scope>IDENTIFICATION</scope>
</reference>
<sequence>MNLSTIYGFFRKSKKKECIVELKKTLCENNIEIPRMQRQRQLNCFSPILEEEAVQLAYDIEMLYKKYFPVADVGRQMLENLLKKGHTVEICEKMLTNTLAVMNQIIETLNSRQPKINGKDEKLKGTPLDVAYHVFSNSTHGFGHPNSLTHYRTYRDIVSHAILLSRKMLKGEPLLPIEKPDPNEKPFALMSDNEFMAMINGRVEKKPDINNIVN</sequence>
<dbReference type="STRING" id="1561998.A0A1I7TA61"/>
<evidence type="ECO:0000256" key="4">
    <source>
        <dbReference type="ARBA" id="ARBA00023125"/>
    </source>
</evidence>
<dbReference type="GO" id="GO:0005634">
    <property type="term" value="C:nucleus"/>
    <property type="evidence" value="ECO:0007669"/>
    <property type="project" value="UniProtKB-SubCell"/>
</dbReference>
<dbReference type="PANTHER" id="PTHR10812:SF16">
    <property type="entry name" value="TRANSCRIPTION FACTOR AP-2 C-TERMINAL DOMAIN-CONTAINING PROTEIN-RELATED"/>
    <property type="match status" value="1"/>
</dbReference>
<dbReference type="InterPro" id="IPR004979">
    <property type="entry name" value="TF_AP2"/>
</dbReference>
<evidence type="ECO:0000256" key="5">
    <source>
        <dbReference type="ARBA" id="ARBA00023163"/>
    </source>
</evidence>
<comment type="similarity">
    <text evidence="2">Belongs to the AP-2 family.</text>
</comment>
<keyword evidence="4" id="KW-0238">DNA-binding</keyword>
<evidence type="ECO:0000256" key="1">
    <source>
        <dbReference type="ARBA" id="ARBA00004123"/>
    </source>
</evidence>
<dbReference type="GO" id="GO:0042127">
    <property type="term" value="P:regulation of cell population proliferation"/>
    <property type="evidence" value="ECO:0007669"/>
    <property type="project" value="TreeGrafter"/>
</dbReference>
<feature type="domain" description="Transcription factor AP-2 C-terminal" evidence="7">
    <location>
        <begin position="1"/>
        <end position="160"/>
    </location>
</feature>
<organism evidence="8 9">
    <name type="scientific">Caenorhabditis tropicalis</name>
    <dbReference type="NCBI Taxonomy" id="1561998"/>
    <lineage>
        <taxon>Eukaryota</taxon>
        <taxon>Metazoa</taxon>
        <taxon>Ecdysozoa</taxon>
        <taxon>Nematoda</taxon>
        <taxon>Chromadorea</taxon>
        <taxon>Rhabditida</taxon>
        <taxon>Rhabditina</taxon>
        <taxon>Rhabditomorpha</taxon>
        <taxon>Rhabditoidea</taxon>
        <taxon>Rhabditidae</taxon>
        <taxon>Peloderinae</taxon>
        <taxon>Caenorhabditis</taxon>
    </lineage>
</organism>
<keyword evidence="3" id="KW-0805">Transcription regulation</keyword>
<dbReference type="GO" id="GO:0000981">
    <property type="term" value="F:DNA-binding transcription factor activity, RNA polymerase II-specific"/>
    <property type="evidence" value="ECO:0007669"/>
    <property type="project" value="TreeGrafter"/>
</dbReference>
<evidence type="ECO:0000313" key="9">
    <source>
        <dbReference type="WBParaSite" id="Csp11.Scaffold562.g3927.t1"/>
    </source>
</evidence>
<protein>
    <submittedName>
        <fullName evidence="9">TF_AP-2 domain-containing protein</fullName>
    </submittedName>
</protein>
<proteinExistence type="inferred from homology"/>
<dbReference type="eggNOG" id="KOG3811">
    <property type="taxonomic scope" value="Eukaryota"/>
</dbReference>
<name>A0A1I7TA61_9PELO</name>
<comment type="subcellular location">
    <subcellularLocation>
        <location evidence="1">Nucleus</location>
    </subcellularLocation>
</comment>
<keyword evidence="5" id="KW-0804">Transcription</keyword>
<dbReference type="GO" id="GO:0000977">
    <property type="term" value="F:RNA polymerase II transcription regulatory region sequence-specific DNA binding"/>
    <property type="evidence" value="ECO:0007669"/>
    <property type="project" value="TreeGrafter"/>
</dbReference>
<evidence type="ECO:0000313" key="8">
    <source>
        <dbReference type="Proteomes" id="UP000095282"/>
    </source>
</evidence>
<evidence type="ECO:0000256" key="3">
    <source>
        <dbReference type="ARBA" id="ARBA00023015"/>
    </source>
</evidence>
<dbReference type="WBParaSite" id="Csp11.Scaffold562.g3927.t1">
    <property type="protein sequence ID" value="Csp11.Scaffold562.g3927.t1"/>
    <property type="gene ID" value="Csp11.Scaffold562.g3927"/>
</dbReference>
<evidence type="ECO:0000256" key="6">
    <source>
        <dbReference type="ARBA" id="ARBA00023242"/>
    </source>
</evidence>
<accession>A0A1I7TA61</accession>
<dbReference type="InterPro" id="IPR013854">
    <property type="entry name" value="TF_AP2_C"/>
</dbReference>
<evidence type="ECO:0000259" key="7">
    <source>
        <dbReference type="Pfam" id="PF03299"/>
    </source>
</evidence>
<dbReference type="Proteomes" id="UP000095282">
    <property type="component" value="Unplaced"/>
</dbReference>
<keyword evidence="8" id="KW-1185">Reference proteome</keyword>
<dbReference type="AlphaFoldDB" id="A0A1I7TA61"/>
<dbReference type="PANTHER" id="PTHR10812">
    <property type="entry name" value="TRANSCRIPTION FACTOR AP-2"/>
    <property type="match status" value="1"/>
</dbReference>
<dbReference type="Pfam" id="PF03299">
    <property type="entry name" value="TF_AP-2"/>
    <property type="match status" value="1"/>
</dbReference>
<keyword evidence="6" id="KW-0539">Nucleus</keyword>